<keyword evidence="3" id="KW-1185">Reference proteome</keyword>
<comment type="caution">
    <text evidence="2">The sequence shown here is derived from an EMBL/GenBank/DDBJ whole genome shotgun (WGS) entry which is preliminary data.</text>
</comment>
<dbReference type="Pfam" id="PF03544">
    <property type="entry name" value="TonB_C"/>
    <property type="match status" value="1"/>
</dbReference>
<evidence type="ECO:0000313" key="2">
    <source>
        <dbReference type="EMBL" id="GAA4111603.1"/>
    </source>
</evidence>
<dbReference type="RefSeq" id="WP_344925202.1">
    <property type="nucleotide sequence ID" value="NZ_BAABCW010000002.1"/>
</dbReference>
<sequence>MNKFIHDEFNSATAVDDGLSGRQRIFVSFDINEEGVIENIHIKTPHPILEKETRRVIEAIPKLQPGIHKNNAVSTTYKIPIVLKISD</sequence>
<evidence type="ECO:0000259" key="1">
    <source>
        <dbReference type="Pfam" id="PF03544"/>
    </source>
</evidence>
<dbReference type="Proteomes" id="UP001500459">
    <property type="component" value="Unassembled WGS sequence"/>
</dbReference>
<organism evidence="2 3">
    <name type="scientific">Aquimarina addita</name>
    <dbReference type="NCBI Taxonomy" id="870485"/>
    <lineage>
        <taxon>Bacteria</taxon>
        <taxon>Pseudomonadati</taxon>
        <taxon>Bacteroidota</taxon>
        <taxon>Flavobacteriia</taxon>
        <taxon>Flavobacteriales</taxon>
        <taxon>Flavobacteriaceae</taxon>
        <taxon>Aquimarina</taxon>
    </lineage>
</organism>
<accession>A0ABP7XDW3</accession>
<dbReference type="SUPFAM" id="SSF74653">
    <property type="entry name" value="TolA/TonB C-terminal domain"/>
    <property type="match status" value="1"/>
</dbReference>
<dbReference type="Gene3D" id="3.30.1150.10">
    <property type="match status" value="1"/>
</dbReference>
<protein>
    <recommendedName>
        <fullName evidence="1">TonB C-terminal domain-containing protein</fullName>
    </recommendedName>
</protein>
<dbReference type="EMBL" id="BAABCW010000002">
    <property type="protein sequence ID" value="GAA4111603.1"/>
    <property type="molecule type" value="Genomic_DNA"/>
</dbReference>
<dbReference type="InterPro" id="IPR037682">
    <property type="entry name" value="TonB_C"/>
</dbReference>
<feature type="domain" description="TonB C-terminal" evidence="1">
    <location>
        <begin position="24"/>
        <end position="82"/>
    </location>
</feature>
<reference evidence="3" key="1">
    <citation type="journal article" date="2019" name="Int. J. Syst. Evol. Microbiol.">
        <title>The Global Catalogue of Microorganisms (GCM) 10K type strain sequencing project: providing services to taxonomists for standard genome sequencing and annotation.</title>
        <authorList>
            <consortium name="The Broad Institute Genomics Platform"/>
            <consortium name="The Broad Institute Genome Sequencing Center for Infectious Disease"/>
            <person name="Wu L."/>
            <person name="Ma J."/>
        </authorList>
    </citation>
    <scope>NUCLEOTIDE SEQUENCE [LARGE SCALE GENOMIC DNA]</scope>
    <source>
        <strain evidence="3">JCM 17106</strain>
    </source>
</reference>
<name>A0ABP7XDW3_9FLAO</name>
<gene>
    <name evidence="2" type="ORF">GCM10022393_09440</name>
</gene>
<proteinExistence type="predicted"/>
<evidence type="ECO:0000313" key="3">
    <source>
        <dbReference type="Proteomes" id="UP001500459"/>
    </source>
</evidence>